<evidence type="ECO:0000256" key="6">
    <source>
        <dbReference type="SAM" id="Phobius"/>
    </source>
</evidence>
<accession>A0A1G2KYC5</accession>
<protein>
    <recommendedName>
        <fullName evidence="7">VTT domain-containing protein</fullName>
    </recommendedName>
</protein>
<dbReference type="Pfam" id="PF09335">
    <property type="entry name" value="VTT_dom"/>
    <property type="match status" value="1"/>
</dbReference>
<evidence type="ECO:0000313" key="8">
    <source>
        <dbReference type="EMBL" id="OHA04214.1"/>
    </source>
</evidence>
<evidence type="ECO:0000256" key="3">
    <source>
        <dbReference type="ARBA" id="ARBA00022692"/>
    </source>
</evidence>
<dbReference type="GO" id="GO:0005886">
    <property type="term" value="C:plasma membrane"/>
    <property type="evidence" value="ECO:0007669"/>
    <property type="project" value="UniProtKB-SubCell"/>
</dbReference>
<feature type="domain" description="VTT" evidence="7">
    <location>
        <begin position="35"/>
        <end position="160"/>
    </location>
</feature>
<organism evidence="8 9">
    <name type="scientific">Candidatus Sungbacteria bacterium RIFCSPHIGHO2_02_FULL_53_17</name>
    <dbReference type="NCBI Taxonomy" id="1802275"/>
    <lineage>
        <taxon>Bacteria</taxon>
        <taxon>Candidatus Sungiibacteriota</taxon>
    </lineage>
</organism>
<name>A0A1G2KYC5_9BACT</name>
<keyword evidence="5 6" id="KW-0472">Membrane</keyword>
<evidence type="ECO:0000256" key="4">
    <source>
        <dbReference type="ARBA" id="ARBA00022989"/>
    </source>
</evidence>
<reference evidence="8 9" key="1">
    <citation type="journal article" date="2016" name="Nat. Commun.">
        <title>Thousands of microbial genomes shed light on interconnected biogeochemical processes in an aquifer system.</title>
        <authorList>
            <person name="Anantharaman K."/>
            <person name="Brown C.T."/>
            <person name="Hug L.A."/>
            <person name="Sharon I."/>
            <person name="Castelle C.J."/>
            <person name="Probst A.J."/>
            <person name="Thomas B.C."/>
            <person name="Singh A."/>
            <person name="Wilkins M.J."/>
            <person name="Karaoz U."/>
            <person name="Brodie E.L."/>
            <person name="Williams K.H."/>
            <person name="Hubbard S.S."/>
            <person name="Banfield J.F."/>
        </authorList>
    </citation>
    <scope>NUCLEOTIDE SEQUENCE [LARGE SCALE GENOMIC DNA]</scope>
</reference>
<evidence type="ECO:0000256" key="5">
    <source>
        <dbReference type="ARBA" id="ARBA00023136"/>
    </source>
</evidence>
<dbReference type="PANTHER" id="PTHR42709:SF6">
    <property type="entry name" value="UNDECAPRENYL PHOSPHATE TRANSPORTER A"/>
    <property type="match status" value="1"/>
</dbReference>
<feature type="transmembrane region" description="Helical" evidence="6">
    <location>
        <begin position="175"/>
        <end position="193"/>
    </location>
</feature>
<sequence>MNLLFAFVLFPLDSPSALSLMLFLVLVLSGLGLPVPEEVTLIFGGYLAYLEFIDFWTAVYVLIAGIIAADIVGFLLGRYAMTFILRWMLRWSPLTRVFQKAETLFERYGDKIVVFSRPLAGVRVAVPIFAGYTGMRFWKFLALDLIAAIPWTLLLVSLSYYLGPSFDLLRGLRDMKYAILLTLALAAAGYVAVRLVKAKRKSDIATRA</sequence>
<comment type="caution">
    <text evidence="8">The sequence shown here is derived from an EMBL/GenBank/DDBJ whole genome shotgun (WGS) entry which is preliminary data.</text>
</comment>
<keyword evidence="2" id="KW-1003">Cell membrane</keyword>
<evidence type="ECO:0000256" key="1">
    <source>
        <dbReference type="ARBA" id="ARBA00004651"/>
    </source>
</evidence>
<feature type="transmembrane region" description="Helical" evidence="6">
    <location>
        <begin position="56"/>
        <end position="80"/>
    </location>
</feature>
<dbReference type="InterPro" id="IPR032816">
    <property type="entry name" value="VTT_dom"/>
</dbReference>
<gene>
    <name evidence="8" type="ORF">A3C92_00475</name>
</gene>
<evidence type="ECO:0000259" key="7">
    <source>
        <dbReference type="Pfam" id="PF09335"/>
    </source>
</evidence>
<dbReference type="EMBL" id="MHQN01000001">
    <property type="protein sequence ID" value="OHA04214.1"/>
    <property type="molecule type" value="Genomic_DNA"/>
</dbReference>
<dbReference type="Proteomes" id="UP000177177">
    <property type="component" value="Unassembled WGS sequence"/>
</dbReference>
<keyword evidence="3 6" id="KW-0812">Transmembrane</keyword>
<evidence type="ECO:0000313" key="9">
    <source>
        <dbReference type="Proteomes" id="UP000177177"/>
    </source>
</evidence>
<feature type="transmembrane region" description="Helical" evidence="6">
    <location>
        <begin position="140"/>
        <end position="163"/>
    </location>
</feature>
<evidence type="ECO:0000256" key="2">
    <source>
        <dbReference type="ARBA" id="ARBA00022475"/>
    </source>
</evidence>
<keyword evidence="4 6" id="KW-1133">Transmembrane helix</keyword>
<comment type="subcellular location">
    <subcellularLocation>
        <location evidence="1">Cell membrane</location>
        <topology evidence="1">Multi-pass membrane protein</topology>
    </subcellularLocation>
</comment>
<dbReference type="PANTHER" id="PTHR42709">
    <property type="entry name" value="ALKALINE PHOSPHATASE LIKE PROTEIN"/>
    <property type="match status" value="1"/>
</dbReference>
<dbReference type="InterPro" id="IPR051311">
    <property type="entry name" value="DedA_domain"/>
</dbReference>
<proteinExistence type="predicted"/>
<dbReference type="AlphaFoldDB" id="A0A1G2KYC5"/>